<reference evidence="7 8" key="2">
    <citation type="submission" date="2018-12" db="EMBL/GenBank/DDBJ databases">
        <title>Whole-genome sequences of fifteen clinical Streptococcus suis strains isolated from pigs between 2006 and 2018.</title>
        <authorList>
            <person name="Stevens M.J.A."/>
            <person name="Cernela N."/>
            <person name="Spoerry Serrano N."/>
            <person name="Schmitt S."/>
            <person name="Schrenzel J."/>
            <person name="Stephan R."/>
        </authorList>
    </citation>
    <scope>NUCLEOTIDE SEQUENCE [LARGE SCALE GENOMIC DNA]</scope>
    <source>
        <strain evidence="7 8">PP422</strain>
    </source>
</reference>
<evidence type="ECO:0000256" key="4">
    <source>
        <dbReference type="ARBA" id="ARBA00023136"/>
    </source>
</evidence>
<dbReference type="PANTHER" id="PTHR31102:SF1">
    <property type="entry name" value="CATION_H+ EXCHANGER DOMAIN-CONTAINING PROTEIN"/>
    <property type="match status" value="1"/>
</dbReference>
<feature type="transmembrane region" description="Helical" evidence="5">
    <location>
        <begin position="114"/>
        <end position="130"/>
    </location>
</feature>
<feature type="transmembrane region" description="Helical" evidence="5">
    <location>
        <begin position="365"/>
        <end position="386"/>
    </location>
</feature>
<accession>A0A3R8S9T6</accession>
<reference evidence="7 8" key="1">
    <citation type="submission" date="2018-11" db="EMBL/GenBank/DDBJ databases">
        <authorList>
            <person name="Stevens M.J."/>
            <person name="Cernela N."/>
            <person name="Spoerry Serrano N."/>
            <person name="Schmitt S."/>
            <person name="Schrenzel J."/>
            <person name="Stephan R."/>
        </authorList>
    </citation>
    <scope>NUCLEOTIDE SEQUENCE [LARGE SCALE GENOMIC DNA]</scope>
    <source>
        <strain evidence="7 8">PP422</strain>
    </source>
</reference>
<gene>
    <name evidence="7" type="ORF">EI998_04320</name>
</gene>
<feature type="transmembrane region" description="Helical" evidence="5">
    <location>
        <begin position="244"/>
        <end position="261"/>
    </location>
</feature>
<evidence type="ECO:0000256" key="3">
    <source>
        <dbReference type="ARBA" id="ARBA00022989"/>
    </source>
</evidence>
<protein>
    <submittedName>
        <fullName evidence="7">Sodium:proton antiporter</fullName>
    </submittedName>
</protein>
<keyword evidence="3 5" id="KW-1133">Transmembrane helix</keyword>
<keyword evidence="2 5" id="KW-0812">Transmembrane</keyword>
<name>A0A3R8S9T6_STRSU</name>
<dbReference type="GO" id="GO:0016020">
    <property type="term" value="C:membrane"/>
    <property type="evidence" value="ECO:0007669"/>
    <property type="project" value="UniProtKB-SubCell"/>
</dbReference>
<comment type="subcellular location">
    <subcellularLocation>
        <location evidence="1">Membrane</location>
        <topology evidence="1">Multi-pass membrane protein</topology>
    </subcellularLocation>
</comment>
<feature type="transmembrane region" description="Helical" evidence="5">
    <location>
        <begin position="268"/>
        <end position="290"/>
    </location>
</feature>
<dbReference type="Gene3D" id="1.20.1530.20">
    <property type="match status" value="1"/>
</dbReference>
<feature type="transmembrane region" description="Helical" evidence="5">
    <location>
        <begin position="296"/>
        <end position="316"/>
    </location>
</feature>
<feature type="transmembrane region" description="Helical" evidence="5">
    <location>
        <begin position="336"/>
        <end position="359"/>
    </location>
</feature>
<feature type="transmembrane region" description="Helical" evidence="5">
    <location>
        <begin position="83"/>
        <end position="102"/>
    </location>
</feature>
<evidence type="ECO:0000256" key="5">
    <source>
        <dbReference type="SAM" id="Phobius"/>
    </source>
</evidence>
<dbReference type="InterPro" id="IPR006153">
    <property type="entry name" value="Cation/H_exchanger_TM"/>
</dbReference>
<feature type="transmembrane region" description="Helical" evidence="5">
    <location>
        <begin position="28"/>
        <end position="45"/>
    </location>
</feature>
<dbReference type="InterPro" id="IPR051843">
    <property type="entry name" value="CPA1_transporter"/>
</dbReference>
<feature type="transmembrane region" description="Helical" evidence="5">
    <location>
        <begin position="151"/>
        <end position="174"/>
    </location>
</feature>
<organism evidence="7 8">
    <name type="scientific">Streptococcus suis</name>
    <dbReference type="NCBI Taxonomy" id="1307"/>
    <lineage>
        <taxon>Bacteria</taxon>
        <taxon>Bacillati</taxon>
        <taxon>Bacillota</taxon>
        <taxon>Bacilli</taxon>
        <taxon>Lactobacillales</taxon>
        <taxon>Streptococcaceae</taxon>
        <taxon>Streptococcus</taxon>
    </lineage>
</organism>
<keyword evidence="4 5" id="KW-0472">Membrane</keyword>
<dbReference type="Pfam" id="PF00999">
    <property type="entry name" value="Na_H_Exchanger"/>
    <property type="match status" value="1"/>
</dbReference>
<evidence type="ECO:0000259" key="6">
    <source>
        <dbReference type="Pfam" id="PF00999"/>
    </source>
</evidence>
<evidence type="ECO:0000256" key="2">
    <source>
        <dbReference type="ARBA" id="ARBA00022692"/>
    </source>
</evidence>
<dbReference type="Proteomes" id="UP000274117">
    <property type="component" value="Unassembled WGS sequence"/>
</dbReference>
<evidence type="ECO:0000313" key="8">
    <source>
        <dbReference type="Proteomes" id="UP000274117"/>
    </source>
</evidence>
<feature type="transmembrane region" description="Helical" evidence="5">
    <location>
        <begin position="220"/>
        <end position="238"/>
    </location>
</feature>
<dbReference type="AlphaFoldDB" id="A0A3R8S9T6"/>
<comment type="caution">
    <text evidence="7">The sequence shown here is derived from an EMBL/GenBank/DDBJ whole genome shotgun (WGS) entry which is preliminary data.</text>
</comment>
<proteinExistence type="predicted"/>
<dbReference type="EMBL" id="RSDO01000006">
    <property type="protein sequence ID" value="RRR53495.1"/>
    <property type="molecule type" value="Genomic_DNA"/>
</dbReference>
<evidence type="ECO:0000256" key="1">
    <source>
        <dbReference type="ARBA" id="ARBA00004141"/>
    </source>
</evidence>
<dbReference type="GO" id="GO:0015297">
    <property type="term" value="F:antiporter activity"/>
    <property type="evidence" value="ECO:0007669"/>
    <property type="project" value="InterPro"/>
</dbReference>
<dbReference type="GO" id="GO:1902600">
    <property type="term" value="P:proton transmembrane transport"/>
    <property type="evidence" value="ECO:0007669"/>
    <property type="project" value="InterPro"/>
</dbReference>
<feature type="transmembrane region" description="Helical" evidence="5">
    <location>
        <begin position="186"/>
        <end position="208"/>
    </location>
</feature>
<dbReference type="PANTHER" id="PTHR31102">
    <property type="match status" value="1"/>
</dbReference>
<feature type="domain" description="Cation/H+ exchanger transmembrane" evidence="6">
    <location>
        <begin position="11"/>
        <end position="382"/>
    </location>
</feature>
<sequence length="396" mass="42266">MLLSLALICIAAVTVSWLCQKGGLPKIIGFLLVGMLLGLYVGNWIDRSLLDNSADIRKIALIIILIRAGLTIKLSDFKSIGRSAVLMSFLPACAELVGYTLLAPLFFDLSYGEAALMGSVMAAVSPAVVVPRMVDLIENKSWPSEENSQMILAGASFDDVVVIVLFTAFLSLVQKGDFQVLSLVNIPLTILTSMLVGVLAGLAFARFLKTIRQSDSLPPIYQYLLLFSLSFLLATIEARYANRFPFSGLLAILVATMVVNRQALPVEVAGFAGFFSRLWVIGEIFLFALVGSIVDISYVAVAGLPALGLIALTLVIRSLAVWLSVSGNGFSKREKLFCVIAYLPKATVQAAIGGIPLVAGLASGQLILSVAVLGILVTALLGAIPLDRFGKELLEK</sequence>
<dbReference type="InterPro" id="IPR038770">
    <property type="entry name" value="Na+/solute_symporter_sf"/>
</dbReference>
<evidence type="ECO:0000313" key="7">
    <source>
        <dbReference type="EMBL" id="RRR53495.1"/>
    </source>
</evidence>